<feature type="domain" description="RNA 2-O ribose methyltransferase substrate binding" evidence="4">
    <location>
        <begin position="5"/>
        <end position="77"/>
    </location>
</feature>
<comment type="similarity">
    <text evidence="1">Belongs to the class IV-like SAM-binding methyltransferase superfamily. RNA methyltransferase TrmH family.</text>
</comment>
<dbReference type="InterPro" id="IPR001537">
    <property type="entry name" value="SpoU_MeTrfase"/>
</dbReference>
<dbReference type="KEGG" id="mput:MPUT9231_6860"/>
<dbReference type="GO" id="GO:0008173">
    <property type="term" value="F:RNA methyltransferase activity"/>
    <property type="evidence" value="ECO:0007669"/>
    <property type="project" value="InterPro"/>
</dbReference>
<dbReference type="InterPro" id="IPR013123">
    <property type="entry name" value="SpoU_subst-bd"/>
</dbReference>
<dbReference type="PANTHER" id="PTHR46429">
    <property type="entry name" value="23S RRNA (GUANOSINE-2'-O-)-METHYLTRANSFERASE RLMB"/>
    <property type="match status" value="1"/>
</dbReference>
<dbReference type="Gene3D" id="3.40.1280.10">
    <property type="match status" value="1"/>
</dbReference>
<dbReference type="NCBIfam" id="TIGR00186">
    <property type="entry name" value="rRNA_methyl_3"/>
    <property type="match status" value="1"/>
</dbReference>
<dbReference type="GO" id="GO:0032259">
    <property type="term" value="P:methylation"/>
    <property type="evidence" value="ECO:0007669"/>
    <property type="project" value="UniProtKB-KW"/>
</dbReference>
<dbReference type="Pfam" id="PF08032">
    <property type="entry name" value="SpoU_sub_bind"/>
    <property type="match status" value="1"/>
</dbReference>
<evidence type="ECO:0000256" key="2">
    <source>
        <dbReference type="ARBA" id="ARBA00022603"/>
    </source>
</evidence>
<dbReference type="EMBL" id="CP004357">
    <property type="protein sequence ID" value="AGJ91079.1"/>
    <property type="molecule type" value="Genomic_DNA"/>
</dbReference>
<dbReference type="eggNOG" id="COG0566">
    <property type="taxonomic scope" value="Bacteria"/>
</dbReference>
<dbReference type="InterPro" id="IPR029028">
    <property type="entry name" value="Alpha/beta_knot_MTases"/>
</dbReference>
<sequence length="243" mass="27375">MNKNLIYGKHTILEFLEKHPKMLKIIWTKDLAYLKSFNLNDYKVQIIKTTEKNLDQMFDQTVNHQGMVAEIKEFNYTPFSELLTILKAQTTSLVLLLDQIHDPYNFGAIIRTAVLLGVDGIVILDRKQAQVNSSVLKTSSGTAYDLKISKVNNLTNAIKQLKDHGFWVYSTNLNNKSVDFRTVDFANKSVLVIGNEQKGVSDLVTKNSDLNIFIPSNKTIDSFNVSVASALICFQIATKLAKV</sequence>
<dbReference type="GO" id="GO:0005829">
    <property type="term" value="C:cytosol"/>
    <property type="evidence" value="ECO:0007669"/>
    <property type="project" value="TreeGrafter"/>
</dbReference>
<evidence type="ECO:0000259" key="4">
    <source>
        <dbReference type="SMART" id="SM00967"/>
    </source>
</evidence>
<dbReference type="Gene3D" id="3.30.1330.30">
    <property type="match status" value="1"/>
</dbReference>
<dbReference type="RefSeq" id="WP_015587600.1">
    <property type="nucleotide sequence ID" value="NC_021083.1"/>
</dbReference>
<organism evidence="5 6">
    <name type="scientific">Mycoplasma putrefaciens Mput9231</name>
    <dbReference type="NCBI Taxonomy" id="1292033"/>
    <lineage>
        <taxon>Bacteria</taxon>
        <taxon>Bacillati</taxon>
        <taxon>Mycoplasmatota</taxon>
        <taxon>Mollicutes</taxon>
        <taxon>Mycoplasmataceae</taxon>
        <taxon>Mycoplasma</taxon>
    </lineage>
</organism>
<evidence type="ECO:0000256" key="1">
    <source>
        <dbReference type="ARBA" id="ARBA00007228"/>
    </source>
</evidence>
<dbReference type="SUPFAM" id="SSF75217">
    <property type="entry name" value="alpha/beta knot"/>
    <property type="match status" value="1"/>
</dbReference>
<dbReference type="HOGENOM" id="CLU_021322_0_1_14"/>
<proteinExistence type="inferred from homology"/>
<dbReference type="GO" id="GO:0003723">
    <property type="term" value="F:RNA binding"/>
    <property type="evidence" value="ECO:0007669"/>
    <property type="project" value="InterPro"/>
</dbReference>
<dbReference type="InterPro" id="IPR029064">
    <property type="entry name" value="Ribosomal_eL30-like_sf"/>
</dbReference>
<dbReference type="OrthoDB" id="9794400at2"/>
<reference evidence="5 6" key="1">
    <citation type="journal article" date="2013" name="Genome Announc.">
        <title>Complete Genome Sequence of Mycoplasma putrefaciens Strain 9231, One of the Agents of Contagious Agalactia in Goats.</title>
        <authorList>
            <person name="Dupuy V."/>
            <person name="Sirand-Pugnet P."/>
            <person name="Baranowski E."/>
            <person name="Barre A."/>
            <person name="Breton M."/>
            <person name="Couture C."/>
            <person name="Dordet-Frisoni E."/>
            <person name="Gaurivaud P."/>
            <person name="Jacob D."/>
            <person name="Lemaitre C."/>
            <person name="Manso-Silvan L."/>
            <person name="Nikolski M."/>
            <person name="Nouvel L.X."/>
            <person name="Poumarat F."/>
            <person name="Tardy F."/>
            <person name="Thebault P."/>
            <person name="Theil S."/>
            <person name="Citti C."/>
            <person name="Blanchard A."/>
            <person name="Thiaucourt F."/>
        </authorList>
    </citation>
    <scope>NUCLEOTIDE SEQUENCE [LARGE SCALE GENOMIC DNA]</scope>
    <source>
        <strain evidence="5">Mput9231</strain>
    </source>
</reference>
<dbReference type="PANTHER" id="PTHR46429:SF1">
    <property type="entry name" value="23S RRNA (GUANOSINE-2'-O-)-METHYLTRANSFERASE RLMB"/>
    <property type="match status" value="1"/>
</dbReference>
<dbReference type="Proteomes" id="UP000012984">
    <property type="component" value="Chromosome"/>
</dbReference>
<keyword evidence="3 5" id="KW-0808">Transferase</keyword>
<dbReference type="AlphaFoldDB" id="M9WI83"/>
<dbReference type="InterPro" id="IPR029026">
    <property type="entry name" value="tRNA_m1G_MTases_N"/>
</dbReference>
<gene>
    <name evidence="5" type="ORF">MPUT9231_6860</name>
</gene>
<keyword evidence="2 5" id="KW-0489">Methyltransferase</keyword>
<dbReference type="Pfam" id="PF00588">
    <property type="entry name" value="SpoU_methylase"/>
    <property type="match status" value="1"/>
</dbReference>
<dbReference type="CDD" id="cd18103">
    <property type="entry name" value="SpoU-like_RlmB"/>
    <property type="match status" value="1"/>
</dbReference>
<evidence type="ECO:0000256" key="3">
    <source>
        <dbReference type="ARBA" id="ARBA00022679"/>
    </source>
</evidence>
<dbReference type="InterPro" id="IPR004441">
    <property type="entry name" value="rRNA_MeTrfase_TrmH"/>
</dbReference>
<dbReference type="SMART" id="SM00967">
    <property type="entry name" value="SpoU_sub_bind"/>
    <property type="match status" value="1"/>
</dbReference>
<evidence type="ECO:0000313" key="6">
    <source>
        <dbReference type="Proteomes" id="UP000012984"/>
    </source>
</evidence>
<evidence type="ECO:0000313" key="5">
    <source>
        <dbReference type="EMBL" id="AGJ91079.1"/>
    </source>
</evidence>
<protein>
    <submittedName>
        <fullName evidence="5">tRNA/rRNA methyltransferase</fullName>
    </submittedName>
</protein>
<keyword evidence="6" id="KW-1185">Reference proteome</keyword>
<accession>M9WI83</accession>
<dbReference type="SUPFAM" id="SSF55315">
    <property type="entry name" value="L30e-like"/>
    <property type="match status" value="1"/>
</dbReference>
<name>M9WI83_9MOLU</name>
<dbReference type="GO" id="GO:0006396">
    <property type="term" value="P:RNA processing"/>
    <property type="evidence" value="ECO:0007669"/>
    <property type="project" value="InterPro"/>
</dbReference>
<dbReference type="PATRIC" id="fig|1292033.3.peg.675"/>